<comment type="catalytic activity">
    <reaction evidence="4">
        <text>O-phospho-L-tyrosyl-[protein] + H2O = L-tyrosyl-[protein] + phosphate</text>
        <dbReference type="Rhea" id="RHEA:10684"/>
        <dbReference type="Rhea" id="RHEA-COMP:10136"/>
        <dbReference type="Rhea" id="RHEA-COMP:20101"/>
        <dbReference type="ChEBI" id="CHEBI:15377"/>
        <dbReference type="ChEBI" id="CHEBI:43474"/>
        <dbReference type="ChEBI" id="CHEBI:46858"/>
        <dbReference type="ChEBI" id="CHEBI:61978"/>
        <dbReference type="EC" id="3.1.3.48"/>
    </reaction>
</comment>
<comment type="similarity">
    <text evidence="1">Belongs to the metallo-dependent hydrolases superfamily. CpsB/CapC family.</text>
</comment>
<dbReference type="InterPro" id="IPR016667">
    <property type="entry name" value="Caps_polysacc_synth_CpsB/CapC"/>
</dbReference>
<dbReference type="PANTHER" id="PTHR39181:SF1">
    <property type="entry name" value="TYROSINE-PROTEIN PHOSPHATASE YWQE"/>
    <property type="match status" value="1"/>
</dbReference>
<dbReference type="Pfam" id="PF19567">
    <property type="entry name" value="CpsB_CapC"/>
    <property type="match status" value="1"/>
</dbReference>
<dbReference type="Gene3D" id="3.20.20.140">
    <property type="entry name" value="Metal-dependent hydrolases"/>
    <property type="match status" value="1"/>
</dbReference>
<name>A0A840U1Q9_9BACT</name>
<evidence type="ECO:0000256" key="2">
    <source>
        <dbReference type="ARBA" id="ARBA00013064"/>
    </source>
</evidence>
<comment type="caution">
    <text evidence="5">The sequence shown here is derived from an EMBL/GenBank/DDBJ whole genome shotgun (WGS) entry which is preliminary data.</text>
</comment>
<reference evidence="5 6" key="1">
    <citation type="submission" date="2020-08" db="EMBL/GenBank/DDBJ databases">
        <title>Genomic Encyclopedia of Type Strains, Phase IV (KMG-IV): sequencing the most valuable type-strain genomes for metagenomic binning, comparative biology and taxonomic classification.</title>
        <authorList>
            <person name="Goeker M."/>
        </authorList>
    </citation>
    <scope>NUCLEOTIDE SEQUENCE [LARGE SCALE GENOMIC DNA]</scope>
    <source>
        <strain evidence="5 6">DSM 105074</strain>
    </source>
</reference>
<dbReference type="PANTHER" id="PTHR39181">
    <property type="entry name" value="TYROSINE-PROTEIN PHOSPHATASE YWQE"/>
    <property type="match status" value="1"/>
</dbReference>
<evidence type="ECO:0000256" key="1">
    <source>
        <dbReference type="ARBA" id="ARBA00005750"/>
    </source>
</evidence>
<dbReference type="GO" id="GO:0004725">
    <property type="term" value="F:protein tyrosine phosphatase activity"/>
    <property type="evidence" value="ECO:0007669"/>
    <property type="project" value="UniProtKB-EC"/>
</dbReference>
<evidence type="ECO:0000256" key="4">
    <source>
        <dbReference type="ARBA" id="ARBA00051722"/>
    </source>
</evidence>
<dbReference type="GO" id="GO:0030145">
    <property type="term" value="F:manganese ion binding"/>
    <property type="evidence" value="ECO:0007669"/>
    <property type="project" value="InterPro"/>
</dbReference>
<protein>
    <recommendedName>
        <fullName evidence="2">protein-tyrosine-phosphatase</fullName>
        <ecNumber evidence="2">3.1.3.48</ecNumber>
    </recommendedName>
</protein>
<keyword evidence="3" id="KW-0378">Hydrolase</keyword>
<dbReference type="AlphaFoldDB" id="A0A840U1Q9"/>
<organism evidence="5 6">
    <name type="scientific">Rhabdobacter roseus</name>
    <dbReference type="NCBI Taxonomy" id="1655419"/>
    <lineage>
        <taxon>Bacteria</taxon>
        <taxon>Pseudomonadati</taxon>
        <taxon>Bacteroidota</taxon>
        <taxon>Cytophagia</taxon>
        <taxon>Cytophagales</taxon>
        <taxon>Cytophagaceae</taxon>
        <taxon>Rhabdobacter</taxon>
    </lineage>
</organism>
<dbReference type="EC" id="3.1.3.48" evidence="2"/>
<accession>A0A840U1Q9</accession>
<evidence type="ECO:0000313" key="6">
    <source>
        <dbReference type="Proteomes" id="UP000557307"/>
    </source>
</evidence>
<evidence type="ECO:0000256" key="3">
    <source>
        <dbReference type="ARBA" id="ARBA00022801"/>
    </source>
</evidence>
<dbReference type="Proteomes" id="UP000557307">
    <property type="component" value="Unassembled WGS sequence"/>
</dbReference>
<proteinExistence type="inferred from homology"/>
<dbReference type="InterPro" id="IPR016195">
    <property type="entry name" value="Pol/histidinol_Pase-like"/>
</dbReference>
<dbReference type="PIRSF" id="PIRSF016557">
    <property type="entry name" value="Caps_synth_CpsB"/>
    <property type="match status" value="1"/>
</dbReference>
<keyword evidence="6" id="KW-1185">Reference proteome</keyword>
<gene>
    <name evidence="5" type="ORF">HNQ92_003949</name>
</gene>
<sequence length="239" mass="27873">MLRFTSLRVDVHSHVLPGLDNGPLALESSVRMAQVLANAGIRKVIATPHIMKGYYENSVARIQEVCRELQSELRYRRIELQLEAAAEYYAEPELLDRVQGGEPLLTFGRKGHQPYLLFETGILDEPPQLEALIRSLLQRHIRPVLAHPERYRYLQKNFNRTIELFRMGVFFQLDWASFHARENPEVRQLAERLVDYRMVSFVGTNVHHESQLAYLWESERQPYFRLMTDIGLVNNELGT</sequence>
<dbReference type="SUPFAM" id="SSF89550">
    <property type="entry name" value="PHP domain-like"/>
    <property type="match status" value="1"/>
</dbReference>
<evidence type="ECO:0000313" key="5">
    <source>
        <dbReference type="EMBL" id="MBB5285789.1"/>
    </source>
</evidence>
<dbReference type="EMBL" id="JACHGF010000007">
    <property type="protein sequence ID" value="MBB5285789.1"/>
    <property type="molecule type" value="Genomic_DNA"/>
</dbReference>